<protein>
    <recommendedName>
        <fullName evidence="3">deoxyribose-phosphate aldolase</fullName>
        <ecNumber evidence="3">4.1.2.4</ecNumber>
    </recommendedName>
    <alternativeName>
        <fullName evidence="5">2-deoxy-D-ribose 5-phosphate aldolase</fullName>
    </alternativeName>
</protein>
<evidence type="ECO:0000256" key="6">
    <source>
        <dbReference type="ARBA" id="ARBA00048791"/>
    </source>
</evidence>
<dbReference type="NCBIfam" id="TIGR00126">
    <property type="entry name" value="deoC"/>
    <property type="match status" value="1"/>
</dbReference>
<feature type="region of interest" description="Disordered" evidence="7">
    <location>
        <begin position="379"/>
        <end position="412"/>
    </location>
</feature>
<evidence type="ECO:0000256" key="3">
    <source>
        <dbReference type="ARBA" id="ARBA00012515"/>
    </source>
</evidence>
<dbReference type="Pfam" id="PF02598">
    <property type="entry name" value="Methyltrn_RNA_3"/>
    <property type="match status" value="1"/>
</dbReference>
<dbReference type="InterPro" id="IPR003750">
    <property type="entry name" value="Put_MeTrfase-C9orf114-like"/>
</dbReference>
<reference evidence="9" key="1">
    <citation type="journal article" date="2017" name="Genome Biol.">
        <title>Comparative genomics reveals high biological diversity and specific adaptations in the industrially and medically important fungal genus Aspergillus.</title>
        <authorList>
            <person name="de Vries R.P."/>
            <person name="Riley R."/>
            <person name="Wiebenga A."/>
            <person name="Aguilar-Osorio G."/>
            <person name="Amillis S."/>
            <person name="Uchima C.A."/>
            <person name="Anderluh G."/>
            <person name="Asadollahi M."/>
            <person name="Askin M."/>
            <person name="Barry K."/>
            <person name="Battaglia E."/>
            <person name="Bayram O."/>
            <person name="Benocci T."/>
            <person name="Braus-Stromeyer S.A."/>
            <person name="Caldana C."/>
            <person name="Canovas D."/>
            <person name="Cerqueira G.C."/>
            <person name="Chen F."/>
            <person name="Chen W."/>
            <person name="Choi C."/>
            <person name="Clum A."/>
            <person name="Dos Santos R.A."/>
            <person name="Damasio A.R."/>
            <person name="Diallinas G."/>
            <person name="Emri T."/>
            <person name="Fekete E."/>
            <person name="Flipphi M."/>
            <person name="Freyberg S."/>
            <person name="Gallo A."/>
            <person name="Gournas C."/>
            <person name="Habgood R."/>
            <person name="Hainaut M."/>
            <person name="Harispe M.L."/>
            <person name="Henrissat B."/>
            <person name="Hilden K.S."/>
            <person name="Hope R."/>
            <person name="Hossain A."/>
            <person name="Karabika E."/>
            <person name="Karaffa L."/>
            <person name="Karanyi Z."/>
            <person name="Krasevec N."/>
            <person name="Kuo A."/>
            <person name="Kusch H."/>
            <person name="LaButti K."/>
            <person name="Lagendijk E.L."/>
            <person name="Lapidus A."/>
            <person name="Levasseur A."/>
            <person name="Lindquist E."/>
            <person name="Lipzen A."/>
            <person name="Logrieco A.F."/>
            <person name="MacCabe A."/>
            <person name="Maekelae M.R."/>
            <person name="Malavazi I."/>
            <person name="Melin P."/>
            <person name="Meyer V."/>
            <person name="Mielnichuk N."/>
            <person name="Miskei M."/>
            <person name="Molnar A.P."/>
            <person name="Mule G."/>
            <person name="Ngan C.Y."/>
            <person name="Orejas M."/>
            <person name="Orosz E."/>
            <person name="Ouedraogo J.P."/>
            <person name="Overkamp K.M."/>
            <person name="Park H.-S."/>
            <person name="Perrone G."/>
            <person name="Piumi F."/>
            <person name="Punt P.J."/>
            <person name="Ram A.F."/>
            <person name="Ramon A."/>
            <person name="Rauscher S."/>
            <person name="Record E."/>
            <person name="Riano-Pachon D.M."/>
            <person name="Robert V."/>
            <person name="Roehrig J."/>
            <person name="Ruller R."/>
            <person name="Salamov A."/>
            <person name="Salih N.S."/>
            <person name="Samson R.A."/>
            <person name="Sandor E."/>
            <person name="Sanguinetti M."/>
            <person name="Schuetze T."/>
            <person name="Sepcic K."/>
            <person name="Shelest E."/>
            <person name="Sherlock G."/>
            <person name="Sophianopoulou V."/>
            <person name="Squina F.M."/>
            <person name="Sun H."/>
            <person name="Susca A."/>
            <person name="Todd R.B."/>
            <person name="Tsang A."/>
            <person name="Unkles S.E."/>
            <person name="van de Wiele N."/>
            <person name="van Rossen-Uffink D."/>
            <person name="Oliveira J.V."/>
            <person name="Vesth T.C."/>
            <person name="Visser J."/>
            <person name="Yu J.-H."/>
            <person name="Zhou M."/>
            <person name="Andersen M.R."/>
            <person name="Archer D.B."/>
            <person name="Baker S.E."/>
            <person name="Benoit I."/>
            <person name="Brakhage A.A."/>
            <person name="Braus G.H."/>
            <person name="Fischer R."/>
            <person name="Frisvad J.C."/>
            <person name="Goldman G.H."/>
            <person name="Houbraken J."/>
            <person name="Oakley B."/>
            <person name="Pocsi I."/>
            <person name="Scazzocchio C."/>
            <person name="Seiboth B."/>
            <person name="vanKuyk P.A."/>
            <person name="Wortman J."/>
            <person name="Dyer P.S."/>
            <person name="Grigoriev I.V."/>
        </authorList>
    </citation>
    <scope>NUCLEOTIDE SEQUENCE [LARGE SCALE GENOMIC DNA]</scope>
    <source>
        <strain evidence="9">CBS 516.65</strain>
    </source>
</reference>
<evidence type="ECO:0000256" key="2">
    <source>
        <dbReference type="ARBA" id="ARBA00010936"/>
    </source>
</evidence>
<dbReference type="GO" id="GO:0046386">
    <property type="term" value="P:deoxyribose phosphate catabolic process"/>
    <property type="evidence" value="ECO:0007669"/>
    <property type="project" value="UniProtKB-UniPathway"/>
</dbReference>
<dbReference type="InterPro" id="IPR029028">
    <property type="entry name" value="Alpha/beta_knot_MTases"/>
</dbReference>
<keyword evidence="4" id="KW-0456">Lyase</keyword>
<dbReference type="InterPro" id="IPR012340">
    <property type="entry name" value="NA-bd_OB-fold"/>
</dbReference>
<evidence type="ECO:0000256" key="5">
    <source>
        <dbReference type="ARBA" id="ARBA00032755"/>
    </source>
</evidence>
<feature type="region of interest" description="Disordered" evidence="7">
    <location>
        <begin position="286"/>
        <end position="329"/>
    </location>
</feature>
<dbReference type="UniPathway" id="UPA00002">
    <property type="reaction ID" value="UER00468"/>
</dbReference>
<dbReference type="SUPFAM" id="SSF75217">
    <property type="entry name" value="alpha/beta knot"/>
    <property type="match status" value="1"/>
</dbReference>
<dbReference type="InterPro" id="IPR011343">
    <property type="entry name" value="DeoC"/>
</dbReference>
<dbReference type="Gene3D" id="3.20.20.70">
    <property type="entry name" value="Aldolase class I"/>
    <property type="match status" value="1"/>
</dbReference>
<dbReference type="SMART" id="SM01133">
    <property type="entry name" value="DeoC"/>
    <property type="match status" value="1"/>
</dbReference>
<evidence type="ECO:0000313" key="8">
    <source>
        <dbReference type="EMBL" id="OJJ84236.1"/>
    </source>
</evidence>
<dbReference type="AlphaFoldDB" id="A0A1L9VJY5"/>
<feature type="compositionally biased region" description="Polar residues" evidence="7">
    <location>
        <begin position="382"/>
        <end position="396"/>
    </location>
</feature>
<dbReference type="SUPFAM" id="SSF50249">
    <property type="entry name" value="Nucleic acid-binding proteins"/>
    <property type="match status" value="1"/>
</dbReference>
<comment type="similarity">
    <text evidence="1">Belongs to the class IV-like SAM-binding methyltransferase superfamily.</text>
</comment>
<dbReference type="PANTHER" id="PTHR12150:SF13">
    <property type="entry name" value="METHYLTRANSFERASE C9ORF114-RELATED"/>
    <property type="match status" value="1"/>
</dbReference>
<name>A0A1L9VJY5_ASPGL</name>
<dbReference type="InterPro" id="IPR028581">
    <property type="entry name" value="DeoC_typeI"/>
</dbReference>
<dbReference type="VEuPathDB" id="FungiDB:ASPGLDRAFT_126354"/>
<organism evidence="8 9">
    <name type="scientific">Aspergillus glaucus CBS 516.65</name>
    <dbReference type="NCBI Taxonomy" id="1160497"/>
    <lineage>
        <taxon>Eukaryota</taxon>
        <taxon>Fungi</taxon>
        <taxon>Dikarya</taxon>
        <taxon>Ascomycota</taxon>
        <taxon>Pezizomycotina</taxon>
        <taxon>Eurotiomycetes</taxon>
        <taxon>Eurotiomycetidae</taxon>
        <taxon>Eurotiales</taxon>
        <taxon>Aspergillaceae</taxon>
        <taxon>Aspergillus</taxon>
        <taxon>Aspergillus subgen. Aspergillus</taxon>
    </lineage>
</organism>
<dbReference type="GO" id="GO:0005737">
    <property type="term" value="C:cytoplasm"/>
    <property type="evidence" value="ECO:0007669"/>
    <property type="project" value="InterPro"/>
</dbReference>
<sequence>MTSISTPNSNADWAALTSTMRDSLPSTYNVYHTPRPDIIYRSLDHTLVLDSATEKDIEKLCSDAQFHRFASVCVRPRHVRQAVRSLEKAHEVAVDCVVGHPDGKQDTESKEDEARIALEQGATEIDLVVNFSLLKQARYSEVYADVLEVRKIAADAKLKVTLETPVLTRDEVVAGCIIASLAGADFVKTCTGTREPYPSTETVGLMRTTVDAVGRGTKVKASGDFKTAEEIIQMMKAGADRVASSSSADVLEELNGEELHEQGASHSILLQDERAQCQGTRVVIPALVQPTDTPKKRKTSNDQNNGRNDNQDDIFTSKPTAVFTPKGGRSHTLSIAIPGSIVANCHSVEQKSFLAGSIARALAVFCVDEVIIFDDDEKSINTKKNNNDSNDANESPITKLKHQISKDDSQPGGFTAYSDPSHYLAHLLSYLETPPYLRKHLFPMHPNLRTAGLLPSLDMPHHLRANEWCDYRDGIAVSETVVDTGLPQKVNITNEQFSDQSRVTVRFSSQDDPENAEAVESSAPRMEAGYYWGYSVRRCGPLSSVFTECPFDGGYDLSFGTSERGAPLTEILKQDEGDGGGGDLGYKHLLIIFGGVAGLETAVRNDHQLRDMGIRPTEAEKLFDHWVNILPGQGSRTIRTEEAVWLGLTGLRGLVEGTHRLRGSS</sequence>
<dbReference type="RefSeq" id="XP_022400934.1">
    <property type="nucleotide sequence ID" value="XM_022540637.1"/>
</dbReference>
<keyword evidence="9" id="KW-1185">Reference proteome</keyword>
<accession>A0A1L9VJY5</accession>
<dbReference type="EC" id="4.1.2.4" evidence="3"/>
<dbReference type="CDD" id="cd18086">
    <property type="entry name" value="HsC9orf114-like"/>
    <property type="match status" value="1"/>
</dbReference>
<gene>
    <name evidence="8" type="ORF">ASPGLDRAFT_126354</name>
</gene>
<evidence type="ECO:0000256" key="1">
    <source>
        <dbReference type="ARBA" id="ARBA00009841"/>
    </source>
</evidence>
<dbReference type="Pfam" id="PF01791">
    <property type="entry name" value="DeoC"/>
    <property type="match status" value="1"/>
</dbReference>
<dbReference type="GO" id="GO:0009264">
    <property type="term" value="P:deoxyribonucleotide catabolic process"/>
    <property type="evidence" value="ECO:0007669"/>
    <property type="project" value="InterPro"/>
</dbReference>
<evidence type="ECO:0000313" key="9">
    <source>
        <dbReference type="Proteomes" id="UP000184300"/>
    </source>
</evidence>
<dbReference type="InterPro" id="IPR002915">
    <property type="entry name" value="DeoC/FbaB/LacD_aldolase"/>
</dbReference>
<dbReference type="OrthoDB" id="70823at2759"/>
<dbReference type="SUPFAM" id="SSF51569">
    <property type="entry name" value="Aldolase"/>
    <property type="match status" value="1"/>
</dbReference>
<evidence type="ECO:0000256" key="7">
    <source>
        <dbReference type="SAM" id="MobiDB-lite"/>
    </source>
</evidence>
<dbReference type="HAMAP" id="MF_00114">
    <property type="entry name" value="DeoC_type1"/>
    <property type="match status" value="1"/>
</dbReference>
<evidence type="ECO:0000256" key="4">
    <source>
        <dbReference type="ARBA" id="ARBA00023239"/>
    </source>
</evidence>
<dbReference type="CDD" id="cd00959">
    <property type="entry name" value="DeoC"/>
    <property type="match status" value="1"/>
</dbReference>
<proteinExistence type="inferred from homology"/>
<dbReference type="GO" id="GO:0004139">
    <property type="term" value="F:deoxyribose-phosphate aldolase activity"/>
    <property type="evidence" value="ECO:0007669"/>
    <property type="project" value="UniProtKB-EC"/>
</dbReference>
<comment type="similarity">
    <text evidence="2">Belongs to the DeoC/FbaB aldolase family. DeoC type 1 subfamily.</text>
</comment>
<dbReference type="PANTHER" id="PTHR12150">
    <property type="entry name" value="CLASS IV SAM-BINDING METHYLTRANSFERASE-RELATED"/>
    <property type="match status" value="1"/>
</dbReference>
<dbReference type="InterPro" id="IPR029026">
    <property type="entry name" value="tRNA_m1G_MTases_N"/>
</dbReference>
<dbReference type="Proteomes" id="UP000184300">
    <property type="component" value="Unassembled WGS sequence"/>
</dbReference>
<dbReference type="EMBL" id="KV878897">
    <property type="protein sequence ID" value="OJJ84236.1"/>
    <property type="molecule type" value="Genomic_DNA"/>
</dbReference>
<dbReference type="GeneID" id="34456898"/>
<dbReference type="STRING" id="1160497.A0A1L9VJY5"/>
<dbReference type="InterPro" id="IPR013785">
    <property type="entry name" value="Aldolase_TIM"/>
</dbReference>
<dbReference type="Gene3D" id="3.40.1280.10">
    <property type="match status" value="2"/>
</dbReference>
<comment type="catalytic activity">
    <reaction evidence="6">
        <text>2-deoxy-D-ribose 5-phosphate = D-glyceraldehyde 3-phosphate + acetaldehyde</text>
        <dbReference type="Rhea" id="RHEA:12821"/>
        <dbReference type="ChEBI" id="CHEBI:15343"/>
        <dbReference type="ChEBI" id="CHEBI:59776"/>
        <dbReference type="ChEBI" id="CHEBI:62877"/>
        <dbReference type="EC" id="4.1.2.4"/>
    </reaction>
</comment>